<accession>A0A923MT13</accession>
<dbReference type="SUPFAM" id="SSF111069">
    <property type="entry name" value="Hypothetical protein yfbM"/>
    <property type="match status" value="1"/>
</dbReference>
<dbReference type="EMBL" id="JACORT010000005">
    <property type="protein sequence ID" value="MBC5784094.1"/>
    <property type="molecule type" value="Genomic_DNA"/>
</dbReference>
<dbReference type="InterPro" id="IPR015068">
    <property type="entry name" value="DUF1877"/>
</dbReference>
<dbReference type="Proteomes" id="UP000608513">
    <property type="component" value="Unassembled WGS sequence"/>
</dbReference>
<dbReference type="InterPro" id="IPR035944">
    <property type="entry name" value="YfbM-like_sf"/>
</dbReference>
<comment type="caution">
    <text evidence="1">The sequence shown here is derived from an EMBL/GenBank/DDBJ whole genome shotgun (WGS) entry which is preliminary data.</text>
</comment>
<organism evidence="1 2">
    <name type="scientific">Ramlibacter cellulosilyticus</name>
    <dbReference type="NCBI Taxonomy" id="2764187"/>
    <lineage>
        <taxon>Bacteria</taxon>
        <taxon>Pseudomonadati</taxon>
        <taxon>Pseudomonadota</taxon>
        <taxon>Betaproteobacteria</taxon>
        <taxon>Burkholderiales</taxon>
        <taxon>Comamonadaceae</taxon>
        <taxon>Ramlibacter</taxon>
    </lineage>
</organism>
<keyword evidence="2" id="KW-1185">Reference proteome</keyword>
<dbReference type="Gene3D" id="3.40.1760.10">
    <property type="entry name" value="YfbM-like super family"/>
    <property type="match status" value="1"/>
</dbReference>
<dbReference type="AlphaFoldDB" id="A0A923MT13"/>
<protein>
    <submittedName>
        <fullName evidence="1">DUF1877 family protein</fullName>
    </submittedName>
</protein>
<proteinExistence type="predicted"/>
<dbReference type="RefSeq" id="WP_187076829.1">
    <property type="nucleotide sequence ID" value="NZ_JACORT010000005.1"/>
</dbReference>
<gene>
    <name evidence="1" type="ORF">H8N03_14170</name>
</gene>
<dbReference type="Pfam" id="PF08974">
    <property type="entry name" value="DUF1877"/>
    <property type="match status" value="1"/>
</dbReference>
<reference evidence="1" key="1">
    <citation type="submission" date="2020-08" db="EMBL/GenBank/DDBJ databases">
        <title>Ramlibacter sp. USB13 16S ribosomal RNA gene genome sequencing and assembly.</title>
        <authorList>
            <person name="Kang M."/>
        </authorList>
    </citation>
    <scope>NUCLEOTIDE SEQUENCE</scope>
    <source>
        <strain evidence="1">USB13</strain>
    </source>
</reference>
<name>A0A923MT13_9BURK</name>
<evidence type="ECO:0000313" key="2">
    <source>
        <dbReference type="Proteomes" id="UP000608513"/>
    </source>
</evidence>
<evidence type="ECO:0000313" key="1">
    <source>
        <dbReference type="EMBL" id="MBC5784094.1"/>
    </source>
</evidence>
<sequence length="138" mass="14640">MSAEGGFYALSDDQLARLLAGDLAYAPFLQSAAGEKPRETHGDAIAVWYELSQVLQAEAGCGAEQTDKIPTMVGYSSSQQVQATAAKLAALADAEVRKRCESALMEATPDQVVQAVQGLKAFYQRAAANKDAVLFRVA</sequence>